<reference evidence="2" key="1">
    <citation type="submission" date="2023-08" db="EMBL/GenBank/DDBJ databases">
        <authorList>
            <person name="Audoor S."/>
            <person name="Bilcke G."/>
        </authorList>
    </citation>
    <scope>NUCLEOTIDE SEQUENCE</scope>
</reference>
<dbReference type="Proteomes" id="UP001295423">
    <property type="component" value="Unassembled WGS sequence"/>
</dbReference>
<feature type="chain" id="PRO_5042148502" evidence="1">
    <location>
        <begin position="24"/>
        <end position="182"/>
    </location>
</feature>
<comment type="caution">
    <text evidence="2">The sequence shown here is derived from an EMBL/GenBank/DDBJ whole genome shotgun (WGS) entry which is preliminary data.</text>
</comment>
<organism evidence="2 3">
    <name type="scientific">Cylindrotheca closterium</name>
    <dbReference type="NCBI Taxonomy" id="2856"/>
    <lineage>
        <taxon>Eukaryota</taxon>
        <taxon>Sar</taxon>
        <taxon>Stramenopiles</taxon>
        <taxon>Ochrophyta</taxon>
        <taxon>Bacillariophyta</taxon>
        <taxon>Bacillariophyceae</taxon>
        <taxon>Bacillariophycidae</taxon>
        <taxon>Bacillariales</taxon>
        <taxon>Bacillariaceae</taxon>
        <taxon>Cylindrotheca</taxon>
    </lineage>
</organism>
<keyword evidence="1" id="KW-0732">Signal</keyword>
<feature type="signal peptide" evidence="1">
    <location>
        <begin position="1"/>
        <end position="23"/>
    </location>
</feature>
<gene>
    <name evidence="2" type="ORF">CYCCA115_LOCUS967</name>
</gene>
<proteinExistence type="predicted"/>
<name>A0AAD2CC98_9STRA</name>
<keyword evidence="3" id="KW-1185">Reference proteome</keyword>
<evidence type="ECO:0000256" key="1">
    <source>
        <dbReference type="SAM" id="SignalP"/>
    </source>
</evidence>
<evidence type="ECO:0000313" key="2">
    <source>
        <dbReference type="EMBL" id="CAJ1922249.1"/>
    </source>
</evidence>
<evidence type="ECO:0000313" key="3">
    <source>
        <dbReference type="Proteomes" id="UP001295423"/>
    </source>
</evidence>
<dbReference type="AlphaFoldDB" id="A0AAD2CC98"/>
<dbReference type="EMBL" id="CAKOGP040000002">
    <property type="protein sequence ID" value="CAJ1922249.1"/>
    <property type="molecule type" value="Genomic_DNA"/>
</dbReference>
<protein>
    <submittedName>
        <fullName evidence="2">Uncharacterized protein</fullName>
    </submittedName>
</protein>
<sequence>MRSTATFLRAWLFLCLLAGLTQAFQHHGIHPTRVRNVSSRSMAPKYDPVTNRWTATSPDEEASAGYPAWGSLLRQGPSPFFQRIFSADDYEQGVLKMMARDDMSRNEAQGNMDAYIRNPNDWALQKVEEQRGAPKADYSNANMNAGDLILTAGWSSILLAFISRTVYDYTVGCDSFCQEYHF</sequence>
<accession>A0AAD2CC98</accession>